<sequence length="198" mass="21913">MEQFLLNVTKIDHAILLFIQNYLRLPVLNPVMKFLSFLGEIGWFWIALSLILMIFKKTRKAGITAAIALVLVFCIGNFGIKPLVGRVRPYVDYADLIPLGYIPTDLSFPSGHTSTSFAVALVLQRMIPNKFSVPLIMLATLISLSRLYNCVHYPTDVLCGFLLAYIVSQIVSFVAIKVKKNPGNPGKEKVAAKNANAA</sequence>
<reference evidence="9 10" key="1">
    <citation type="submission" date="2010-08" db="EMBL/GenBank/DDBJ databases">
        <authorList>
            <consortium name="US DOE Joint Genome Institute (JGI-PGF)"/>
            <person name="Lucas S."/>
            <person name="Copeland A."/>
            <person name="Lapidus A."/>
            <person name="Cheng J.-F."/>
            <person name="Bruce D."/>
            <person name="Goodwin L."/>
            <person name="Pitluck S."/>
            <person name="Land M.L."/>
            <person name="Hauser L."/>
            <person name="Chang Y.-J."/>
            <person name="Anderson I.J."/>
            <person name="Johnson E."/>
            <person name="Mulhopadhyay B."/>
            <person name="Kyrpides N."/>
            <person name="Woyke T.J."/>
        </authorList>
    </citation>
    <scope>NUCLEOTIDE SEQUENCE [LARGE SCALE GENOMIC DNA]</scope>
    <source>
        <strain evidence="9 10">6</strain>
    </source>
</reference>
<keyword evidence="10" id="KW-1185">Reference proteome</keyword>
<evidence type="ECO:0000256" key="5">
    <source>
        <dbReference type="ARBA" id="ARBA00022989"/>
    </source>
</evidence>
<keyword evidence="5 7" id="KW-1133">Transmembrane helix</keyword>
<gene>
    <name evidence="9" type="ORF">EubceDRAFT1_0405</name>
</gene>
<evidence type="ECO:0000256" key="4">
    <source>
        <dbReference type="ARBA" id="ARBA00022801"/>
    </source>
</evidence>
<protein>
    <submittedName>
        <fullName evidence="9">Membrane-associated phospholipid phosphatase</fullName>
    </submittedName>
</protein>
<accession>I5AR35</accession>
<feature type="transmembrane region" description="Helical" evidence="7">
    <location>
        <begin position="34"/>
        <end position="55"/>
    </location>
</feature>
<feature type="domain" description="Phosphatidic acid phosphatase type 2/haloperoxidase" evidence="8">
    <location>
        <begin position="61"/>
        <end position="172"/>
    </location>
</feature>
<dbReference type="EMBL" id="CM001487">
    <property type="protein sequence ID" value="EIM56258.1"/>
    <property type="molecule type" value="Genomic_DNA"/>
</dbReference>
<evidence type="ECO:0000256" key="1">
    <source>
        <dbReference type="ARBA" id="ARBA00004651"/>
    </source>
</evidence>
<evidence type="ECO:0000313" key="9">
    <source>
        <dbReference type="EMBL" id="EIM56258.1"/>
    </source>
</evidence>
<evidence type="ECO:0000256" key="2">
    <source>
        <dbReference type="ARBA" id="ARBA00022475"/>
    </source>
</evidence>
<dbReference type="HOGENOM" id="CLU_072573_10_3_9"/>
<dbReference type="PANTHER" id="PTHR14969">
    <property type="entry name" value="SPHINGOSINE-1-PHOSPHATE PHOSPHOHYDROLASE"/>
    <property type="match status" value="1"/>
</dbReference>
<dbReference type="GO" id="GO:0005886">
    <property type="term" value="C:plasma membrane"/>
    <property type="evidence" value="ECO:0007669"/>
    <property type="project" value="UniProtKB-SubCell"/>
</dbReference>
<feature type="transmembrane region" description="Helical" evidence="7">
    <location>
        <begin position="131"/>
        <end position="148"/>
    </location>
</feature>
<organism evidence="9 10">
    <name type="scientific">Eubacterium cellulosolvens (strain ATCC 43171 / JCM 9499 / 6)</name>
    <name type="common">Cillobacterium cellulosolvens</name>
    <dbReference type="NCBI Taxonomy" id="633697"/>
    <lineage>
        <taxon>Bacteria</taxon>
        <taxon>Bacillati</taxon>
        <taxon>Bacillota</taxon>
        <taxon>Clostridia</taxon>
        <taxon>Eubacteriales</taxon>
        <taxon>Eubacteriaceae</taxon>
        <taxon>Eubacterium</taxon>
    </lineage>
</organism>
<dbReference type="InterPro" id="IPR000326">
    <property type="entry name" value="PAP2/HPO"/>
</dbReference>
<name>I5AR35_EUBC6</name>
<proteinExistence type="predicted"/>
<dbReference type="STRING" id="633697.EubceDRAFT1_0405"/>
<dbReference type="InterPro" id="IPR036938">
    <property type="entry name" value="PAP2/HPO_sf"/>
</dbReference>
<keyword evidence="2" id="KW-1003">Cell membrane</keyword>
<dbReference type="Proteomes" id="UP000005753">
    <property type="component" value="Chromosome"/>
</dbReference>
<keyword evidence="3 7" id="KW-0812">Transmembrane</keyword>
<dbReference type="SMART" id="SM00014">
    <property type="entry name" value="acidPPc"/>
    <property type="match status" value="1"/>
</dbReference>
<feature type="transmembrane region" description="Helical" evidence="7">
    <location>
        <begin position="62"/>
        <end position="80"/>
    </location>
</feature>
<comment type="subcellular location">
    <subcellularLocation>
        <location evidence="1">Cell membrane</location>
        <topology evidence="1">Multi-pass membrane protein</topology>
    </subcellularLocation>
</comment>
<dbReference type="Gene3D" id="1.20.144.10">
    <property type="entry name" value="Phosphatidic acid phosphatase type 2/haloperoxidase"/>
    <property type="match status" value="1"/>
</dbReference>
<feature type="transmembrane region" description="Helical" evidence="7">
    <location>
        <begin position="157"/>
        <end position="176"/>
    </location>
</feature>
<reference evidence="9 10" key="2">
    <citation type="submission" date="2012-02" db="EMBL/GenBank/DDBJ databases">
        <title>Improved High-Quality Draft sequence of Eubacterium cellulosolvens 6.</title>
        <authorList>
            <consortium name="US DOE Joint Genome Institute"/>
            <person name="Lucas S."/>
            <person name="Han J."/>
            <person name="Lapidus A."/>
            <person name="Cheng J.-F."/>
            <person name="Goodwin L."/>
            <person name="Pitluck S."/>
            <person name="Peters L."/>
            <person name="Mikhailova N."/>
            <person name="Gu W."/>
            <person name="Detter J.C."/>
            <person name="Han C."/>
            <person name="Tapia R."/>
            <person name="Land M."/>
            <person name="Hauser L."/>
            <person name="Kyrpides N."/>
            <person name="Ivanova N."/>
            <person name="Pagani I."/>
            <person name="Johnson E."/>
            <person name="Mukhopadhyay B."/>
            <person name="Anderson I."/>
            <person name="Woyke T."/>
        </authorList>
    </citation>
    <scope>NUCLEOTIDE SEQUENCE [LARGE SCALE GENOMIC DNA]</scope>
    <source>
        <strain evidence="9 10">6</strain>
    </source>
</reference>
<dbReference type="PANTHER" id="PTHR14969:SF62">
    <property type="entry name" value="DECAPRENYLPHOSPHORYL-5-PHOSPHORIBOSE PHOSPHATASE RV3807C-RELATED"/>
    <property type="match status" value="1"/>
</dbReference>
<evidence type="ECO:0000259" key="8">
    <source>
        <dbReference type="SMART" id="SM00014"/>
    </source>
</evidence>
<dbReference type="OrthoDB" id="9789113at2"/>
<evidence type="ECO:0000256" key="7">
    <source>
        <dbReference type="SAM" id="Phobius"/>
    </source>
</evidence>
<dbReference type="SUPFAM" id="SSF48317">
    <property type="entry name" value="Acid phosphatase/Vanadium-dependent haloperoxidase"/>
    <property type="match status" value="1"/>
</dbReference>
<evidence type="ECO:0000256" key="3">
    <source>
        <dbReference type="ARBA" id="ARBA00022692"/>
    </source>
</evidence>
<keyword evidence="6 7" id="KW-0472">Membrane</keyword>
<dbReference type="GO" id="GO:0016787">
    <property type="term" value="F:hydrolase activity"/>
    <property type="evidence" value="ECO:0007669"/>
    <property type="project" value="UniProtKB-KW"/>
</dbReference>
<dbReference type="eggNOG" id="COG0671">
    <property type="taxonomic scope" value="Bacteria"/>
</dbReference>
<evidence type="ECO:0000313" key="10">
    <source>
        <dbReference type="Proteomes" id="UP000005753"/>
    </source>
</evidence>
<dbReference type="AlphaFoldDB" id="I5AR35"/>
<keyword evidence="4" id="KW-0378">Hydrolase</keyword>
<evidence type="ECO:0000256" key="6">
    <source>
        <dbReference type="ARBA" id="ARBA00023136"/>
    </source>
</evidence>
<dbReference type="Pfam" id="PF01569">
    <property type="entry name" value="PAP2"/>
    <property type="match status" value="1"/>
</dbReference>